<name>A0A7S2Q6P7_9DINO</name>
<feature type="region of interest" description="Disordered" evidence="1">
    <location>
        <begin position="135"/>
        <end position="160"/>
    </location>
</feature>
<gene>
    <name evidence="2" type="ORF">BRAN1462_LOCUS52022</name>
</gene>
<dbReference type="EMBL" id="HBGW01081968">
    <property type="protein sequence ID" value="CAD9634200.1"/>
    <property type="molecule type" value="Transcribed_RNA"/>
</dbReference>
<proteinExistence type="predicted"/>
<reference evidence="2" key="1">
    <citation type="submission" date="2021-01" db="EMBL/GenBank/DDBJ databases">
        <authorList>
            <person name="Corre E."/>
            <person name="Pelletier E."/>
            <person name="Niang G."/>
            <person name="Scheremetjew M."/>
            <person name="Finn R."/>
            <person name="Kale V."/>
            <person name="Holt S."/>
            <person name="Cochrane G."/>
            <person name="Meng A."/>
            <person name="Brown T."/>
            <person name="Cohen L."/>
        </authorList>
    </citation>
    <scope>NUCLEOTIDE SEQUENCE</scope>
    <source>
        <strain evidence="2">RCC3387</strain>
    </source>
</reference>
<accession>A0A7S2Q6P7</accession>
<evidence type="ECO:0000313" key="2">
    <source>
        <dbReference type="EMBL" id="CAD9634200.1"/>
    </source>
</evidence>
<sequence>MGGTGSRPIRDAVASVSPWSTQVRIENQSSTPVLVWLARDAQQPSADDAVEYVMPANDVCAITSGWYNEPRATLLVRTGVNSAKVVRLPHAARLIVKLQPHGLALESPDDAAFEDFPDPGAVPGHDTIPMTLRSESFADRAPAADAPRESVAREAAQANG</sequence>
<dbReference type="AlphaFoldDB" id="A0A7S2Q6P7"/>
<organism evidence="2">
    <name type="scientific">Zooxanthella nutricula</name>
    <dbReference type="NCBI Taxonomy" id="1333877"/>
    <lineage>
        <taxon>Eukaryota</taxon>
        <taxon>Sar</taxon>
        <taxon>Alveolata</taxon>
        <taxon>Dinophyceae</taxon>
        <taxon>Peridiniales</taxon>
        <taxon>Peridiniales incertae sedis</taxon>
        <taxon>Zooxanthella</taxon>
    </lineage>
</organism>
<evidence type="ECO:0000256" key="1">
    <source>
        <dbReference type="SAM" id="MobiDB-lite"/>
    </source>
</evidence>
<protein>
    <submittedName>
        <fullName evidence="2">Uncharacterized protein</fullName>
    </submittedName>
</protein>